<evidence type="ECO:0000313" key="4">
    <source>
        <dbReference type="Proteomes" id="UP000076079"/>
    </source>
</evidence>
<dbReference type="EC" id="1.1.1.100" evidence="3"/>
<dbReference type="OrthoDB" id="9803333at2"/>
<name>A0A143PHP7_LUTPR</name>
<dbReference type="SUPFAM" id="SSF51735">
    <property type="entry name" value="NAD(P)-binding Rossmann-fold domains"/>
    <property type="match status" value="1"/>
</dbReference>
<dbReference type="KEGG" id="abac:LuPra_00446"/>
<dbReference type="Gene3D" id="3.40.50.720">
    <property type="entry name" value="NAD(P)-binding Rossmann-like Domain"/>
    <property type="match status" value="1"/>
</dbReference>
<dbReference type="PANTHER" id="PTHR43639:SF1">
    <property type="entry name" value="SHORT-CHAIN DEHYDROGENASE_REDUCTASE FAMILY PROTEIN"/>
    <property type="match status" value="1"/>
</dbReference>
<evidence type="ECO:0000256" key="2">
    <source>
        <dbReference type="ARBA" id="ARBA00023002"/>
    </source>
</evidence>
<dbReference type="NCBIfam" id="NF009386">
    <property type="entry name" value="PRK12745.1"/>
    <property type="match status" value="1"/>
</dbReference>
<dbReference type="Pfam" id="PF13561">
    <property type="entry name" value="adh_short_C2"/>
    <property type="match status" value="1"/>
</dbReference>
<comment type="similarity">
    <text evidence="1">Belongs to the short-chain dehydrogenases/reductases (SDR) family.</text>
</comment>
<dbReference type="PANTHER" id="PTHR43639">
    <property type="entry name" value="OXIDOREDUCTASE, SHORT-CHAIN DEHYDROGENASE/REDUCTASE FAMILY (AFU_ORTHOLOGUE AFUA_5G02870)"/>
    <property type="match status" value="1"/>
</dbReference>
<dbReference type="RefSeq" id="WP_110169249.1">
    <property type="nucleotide sequence ID" value="NZ_CP015136.1"/>
</dbReference>
<sequence>MPDIPVVLVTGASRGLGRGIAVEAAAEGFSVVINYASNAAAADETVALCQQAARTLDQRFLPVKGDVSNRVDRDAVLGQTLDALGRIDALVNNAGIAPRVRADLTETSEASFEELLRINLQGPFFLTQAVANHWLRAPYAPAIASGFKIVFVTSISADTASISRGEYCISKAGLAMASQLWAVRLAEHGVQVLELRPGIMATDMTSGVKGKYDALLAEGLVPQRRWGTAEDVGRAVRAVLAGHFPFTTGEVIHLDGGFHIRRL</sequence>
<dbReference type="Proteomes" id="UP000076079">
    <property type="component" value="Chromosome"/>
</dbReference>
<dbReference type="GO" id="GO:0004316">
    <property type="term" value="F:3-oxoacyl-[acyl-carrier-protein] reductase (NADPH) activity"/>
    <property type="evidence" value="ECO:0007669"/>
    <property type="project" value="UniProtKB-EC"/>
</dbReference>
<evidence type="ECO:0000313" key="3">
    <source>
        <dbReference type="EMBL" id="AMY07279.1"/>
    </source>
</evidence>
<accession>A0A143PHP7</accession>
<keyword evidence="4" id="KW-1185">Reference proteome</keyword>
<dbReference type="InterPro" id="IPR036291">
    <property type="entry name" value="NAD(P)-bd_dom_sf"/>
</dbReference>
<dbReference type="PRINTS" id="PR00081">
    <property type="entry name" value="GDHRDH"/>
</dbReference>
<proteinExistence type="inferred from homology"/>
<gene>
    <name evidence="3" type="primary">fabG_3</name>
    <name evidence="3" type="ORF">LuPra_00446</name>
</gene>
<dbReference type="EMBL" id="CP015136">
    <property type="protein sequence ID" value="AMY07279.1"/>
    <property type="molecule type" value="Genomic_DNA"/>
</dbReference>
<reference evidence="4" key="2">
    <citation type="submission" date="2016-04" db="EMBL/GenBank/DDBJ databases">
        <title>First Complete Genome Sequence of a Subdivision 6 Acidobacterium.</title>
        <authorList>
            <person name="Huang S."/>
            <person name="Vieira S."/>
            <person name="Bunk B."/>
            <person name="Riedel T."/>
            <person name="Sproeer C."/>
            <person name="Overmann J."/>
        </authorList>
    </citation>
    <scope>NUCLEOTIDE SEQUENCE [LARGE SCALE GENOMIC DNA]</scope>
    <source>
        <strain evidence="4">DSM 100886 HEG_-6_39</strain>
    </source>
</reference>
<dbReference type="STRING" id="1855912.LuPra_00446"/>
<organism evidence="3 4">
    <name type="scientific">Luteitalea pratensis</name>
    <dbReference type="NCBI Taxonomy" id="1855912"/>
    <lineage>
        <taxon>Bacteria</taxon>
        <taxon>Pseudomonadati</taxon>
        <taxon>Acidobacteriota</taxon>
        <taxon>Vicinamibacteria</taxon>
        <taxon>Vicinamibacterales</taxon>
        <taxon>Vicinamibacteraceae</taxon>
        <taxon>Luteitalea</taxon>
    </lineage>
</organism>
<evidence type="ECO:0000256" key="1">
    <source>
        <dbReference type="ARBA" id="ARBA00006484"/>
    </source>
</evidence>
<reference evidence="3 4" key="1">
    <citation type="journal article" date="2016" name="Genome Announc.">
        <title>First Complete Genome Sequence of a Subdivision 6 Acidobacterium Strain.</title>
        <authorList>
            <person name="Huang S."/>
            <person name="Vieira S."/>
            <person name="Bunk B."/>
            <person name="Riedel T."/>
            <person name="Sproer C."/>
            <person name="Overmann J."/>
        </authorList>
    </citation>
    <scope>NUCLEOTIDE SEQUENCE [LARGE SCALE GENOMIC DNA]</scope>
    <source>
        <strain evidence="4">DSM 100886 HEG_-6_39</strain>
    </source>
</reference>
<keyword evidence="2 3" id="KW-0560">Oxidoreductase</keyword>
<protein>
    <submittedName>
        <fullName evidence="3">3-oxoacyl-[acyl-carrier-protein] reductase FabG</fullName>
        <ecNumber evidence="3">1.1.1.100</ecNumber>
    </submittedName>
</protein>
<dbReference type="AlphaFoldDB" id="A0A143PHP7"/>
<dbReference type="InterPro" id="IPR002347">
    <property type="entry name" value="SDR_fam"/>
</dbReference>